<dbReference type="eggNOG" id="ENOG502S1PY">
    <property type="taxonomic scope" value="Eukaryota"/>
</dbReference>
<dbReference type="InParanoid" id="A0A059BZY1"/>
<accession>A0A059BZY1</accession>
<gene>
    <name evidence="2" type="ORF">EUGRSUZ_E00198</name>
</gene>
<dbReference type="PANTHER" id="PTHR32246:SF17">
    <property type="entry name" value="BON1-ASSOCIATED PROTEIN 2"/>
    <property type="match status" value="1"/>
</dbReference>
<dbReference type="Gramene" id="KCW71682">
    <property type="protein sequence ID" value="KCW71682"/>
    <property type="gene ID" value="EUGRSUZ_E00198"/>
</dbReference>
<reference evidence="2" key="1">
    <citation type="submission" date="2013-07" db="EMBL/GenBank/DDBJ databases">
        <title>The genome of Eucalyptus grandis.</title>
        <authorList>
            <person name="Schmutz J."/>
            <person name="Hayes R."/>
            <person name="Myburg A."/>
            <person name="Tuskan G."/>
            <person name="Grattapaglia D."/>
            <person name="Rokhsar D.S."/>
        </authorList>
    </citation>
    <scope>NUCLEOTIDE SEQUENCE</scope>
    <source>
        <tissue evidence="2">Leaf extractions</tissue>
    </source>
</reference>
<dbReference type="OMA" id="RDYGACS"/>
<dbReference type="SMART" id="SM00239">
    <property type="entry name" value="C2"/>
    <property type="match status" value="1"/>
</dbReference>
<dbReference type="GO" id="GO:0006952">
    <property type="term" value="P:defense response"/>
    <property type="evidence" value="ECO:0007669"/>
    <property type="project" value="InterPro"/>
</dbReference>
<evidence type="ECO:0000313" key="2">
    <source>
        <dbReference type="EMBL" id="KCW71682.1"/>
    </source>
</evidence>
<protein>
    <recommendedName>
        <fullName evidence="1">C2 domain-containing protein</fullName>
    </recommendedName>
</protein>
<dbReference type="AlphaFoldDB" id="A0A059BZY1"/>
<dbReference type="PANTHER" id="PTHR32246">
    <property type="entry name" value="INGRESSION PROTEIN FIC1"/>
    <property type="match status" value="1"/>
</dbReference>
<evidence type="ECO:0000259" key="1">
    <source>
        <dbReference type="PROSITE" id="PS50004"/>
    </source>
</evidence>
<dbReference type="Pfam" id="PF00168">
    <property type="entry name" value="C2"/>
    <property type="match status" value="1"/>
</dbReference>
<feature type="domain" description="C2" evidence="1">
    <location>
        <begin position="1"/>
        <end position="117"/>
    </location>
</feature>
<proteinExistence type="predicted"/>
<organism evidence="2">
    <name type="scientific">Eucalyptus grandis</name>
    <name type="common">Flooded gum</name>
    <dbReference type="NCBI Taxonomy" id="71139"/>
    <lineage>
        <taxon>Eukaryota</taxon>
        <taxon>Viridiplantae</taxon>
        <taxon>Streptophyta</taxon>
        <taxon>Embryophyta</taxon>
        <taxon>Tracheophyta</taxon>
        <taxon>Spermatophyta</taxon>
        <taxon>Magnoliopsida</taxon>
        <taxon>eudicotyledons</taxon>
        <taxon>Gunneridae</taxon>
        <taxon>Pentapetalae</taxon>
        <taxon>rosids</taxon>
        <taxon>malvids</taxon>
        <taxon>Myrtales</taxon>
        <taxon>Myrtaceae</taxon>
        <taxon>Myrtoideae</taxon>
        <taxon>Eucalypteae</taxon>
        <taxon>Eucalyptus</taxon>
    </lineage>
</organism>
<dbReference type="InterPro" id="IPR044750">
    <property type="entry name" value="C2_SRC2/BAP"/>
</dbReference>
<sequence length="188" mass="21091">MSTSDMTNSHHRRLEVTVISGEDLRINDRPIKNNAFVTVKADSCGLPSSQDSTKPDAQSESYPYWDEKLHVDLPAGSRYIVVEVCRRTSSAGDKFVATAWIPVSDFVGDYTPENYLHFLSYRLRDAKGLRNGIINISVRVVSSSYKGTLSSSSRLPPSVLEFRMPVDRERNGGTVTGMPVWYPNQWKS</sequence>
<dbReference type="PROSITE" id="PS50004">
    <property type="entry name" value="C2"/>
    <property type="match status" value="1"/>
</dbReference>
<dbReference type="EMBL" id="KK198757">
    <property type="protein sequence ID" value="KCW71682.1"/>
    <property type="molecule type" value="Genomic_DNA"/>
</dbReference>
<dbReference type="Gene3D" id="2.60.40.150">
    <property type="entry name" value="C2 domain"/>
    <property type="match status" value="1"/>
</dbReference>
<dbReference type="STRING" id="71139.A0A059BZY1"/>
<dbReference type="FunCoup" id="A0A059BZY1">
    <property type="interactions" value="208"/>
</dbReference>
<name>A0A059BZY1_EUCGR</name>
<dbReference type="InterPro" id="IPR000008">
    <property type="entry name" value="C2_dom"/>
</dbReference>
<dbReference type="SUPFAM" id="SSF49562">
    <property type="entry name" value="C2 domain (Calcium/lipid-binding domain, CaLB)"/>
    <property type="match status" value="1"/>
</dbReference>
<dbReference type="InterPro" id="IPR035892">
    <property type="entry name" value="C2_domain_sf"/>
</dbReference>
<dbReference type="CDD" id="cd04051">
    <property type="entry name" value="C2_SRC2_like"/>
    <property type="match status" value="1"/>
</dbReference>